<protein>
    <submittedName>
        <fullName evidence="2">Uncharacterized protein</fullName>
    </submittedName>
</protein>
<name>A0A078B9L6_STYLE</name>
<keyword evidence="3" id="KW-1185">Reference proteome</keyword>
<accession>A0A078B9L6</accession>
<feature type="compositionally biased region" description="Polar residues" evidence="1">
    <location>
        <begin position="724"/>
        <end position="733"/>
    </location>
</feature>
<dbReference type="InParanoid" id="A0A078B9L6"/>
<dbReference type="EMBL" id="CCKQ01018007">
    <property type="protein sequence ID" value="CDW89942.1"/>
    <property type="molecule type" value="Genomic_DNA"/>
</dbReference>
<proteinExistence type="predicted"/>
<feature type="region of interest" description="Disordered" evidence="1">
    <location>
        <begin position="777"/>
        <end position="816"/>
    </location>
</feature>
<feature type="region of interest" description="Disordered" evidence="1">
    <location>
        <begin position="703"/>
        <end position="759"/>
    </location>
</feature>
<reference evidence="2 3" key="1">
    <citation type="submission" date="2014-06" db="EMBL/GenBank/DDBJ databases">
        <authorList>
            <person name="Swart Estienne"/>
        </authorList>
    </citation>
    <scope>NUCLEOTIDE SEQUENCE [LARGE SCALE GENOMIC DNA]</scope>
    <source>
        <strain evidence="2 3">130c</strain>
    </source>
</reference>
<evidence type="ECO:0000256" key="1">
    <source>
        <dbReference type="SAM" id="MobiDB-lite"/>
    </source>
</evidence>
<feature type="compositionally biased region" description="Basic and acidic residues" evidence="1">
    <location>
        <begin position="703"/>
        <end position="723"/>
    </location>
</feature>
<feature type="compositionally biased region" description="Basic and acidic residues" evidence="1">
    <location>
        <begin position="804"/>
        <end position="816"/>
    </location>
</feature>
<organism evidence="2 3">
    <name type="scientific">Stylonychia lemnae</name>
    <name type="common">Ciliate</name>
    <dbReference type="NCBI Taxonomy" id="5949"/>
    <lineage>
        <taxon>Eukaryota</taxon>
        <taxon>Sar</taxon>
        <taxon>Alveolata</taxon>
        <taxon>Ciliophora</taxon>
        <taxon>Intramacronucleata</taxon>
        <taxon>Spirotrichea</taxon>
        <taxon>Stichotrichia</taxon>
        <taxon>Sporadotrichida</taxon>
        <taxon>Oxytrichidae</taxon>
        <taxon>Stylonychinae</taxon>
        <taxon>Stylonychia</taxon>
    </lineage>
</organism>
<sequence>MNQFEKRTSRDPESVIKNKSQKFLVEMISRDKSRLTQAERVSNARKTLMETDVSSEQVEKILSLEIPKMDKPLMSYILSEIINSKRQFSQQFWQIVNKRLIEVLLQKSSQIYEKKVLDLSYIVDALSKENQANKTVWSIIDKKFQSVLANANFDNFDNEACTNILYIIKGYLRINLFEQEKILKFDETLLKIAKKLTDPNSYFLQLDILAQIGKLVNNSYGDHYGDMKKCERVLILKVFENLSQFNLVNLTNLLQMFSQDKTEIARQTLLINHIINNPEFSVGQDIDQKQIGMLSFYSAMNIEVQVKAMHQLILELFEPESYFGNVKYKLQEKQVQINELSNFAQSTLLYIESHLLNLFNQSLLTISYFSFSKLYRAMAKLNLSIAKLDFVKSNISKFLENNVDVYSKQIALRDEISQKFIEINYKQVEMKKIALVEAIQTIFNKYIEYIDEIPLCNKKDLADFIYSLSNYPVPNITNMQIKILLKKSYESVIQKECHDQVKFDLFESWSKLILYKQPDIVYFNLLMGVLAPHYIKKIKTDHEYLVSLRGIKNSTMYLTPNLQKEIGYLIKDKYYNKFYDKSIPKRRILQTVLVLGNFLEFDDTFIWSELDKQIDTIKHASIFIPDVLKQITDQFNLREGKCRYLTFSTMNKLLKAQNQPYSLENQEGNAIIKLIVRDVTQIKQDKNTKFKVKEVINFDPQDHHLLEHETPKTGKEKVKDTIKDTSLSSSQNEAPLEIMNKIPKQTSQSKNKKDQDVEKENLVQQITNQVEVIIKQKENTQNSMEDMFKKQKEAKLKLNAQRQDQVEKQQSLDDKQ</sequence>
<dbReference type="Proteomes" id="UP000039865">
    <property type="component" value="Unassembled WGS sequence"/>
</dbReference>
<evidence type="ECO:0000313" key="2">
    <source>
        <dbReference type="EMBL" id="CDW89942.1"/>
    </source>
</evidence>
<feature type="compositionally biased region" description="Basic and acidic residues" evidence="1">
    <location>
        <begin position="786"/>
        <end position="796"/>
    </location>
</feature>
<gene>
    <name evidence="2" type="primary">Contig12289.g13125</name>
    <name evidence="2" type="ORF">STYLEM_19082</name>
</gene>
<evidence type="ECO:0000313" key="3">
    <source>
        <dbReference type="Proteomes" id="UP000039865"/>
    </source>
</evidence>
<dbReference type="AlphaFoldDB" id="A0A078B9L6"/>